<keyword evidence="1" id="KW-0238">DNA-binding</keyword>
<dbReference type="Pfam" id="PF00440">
    <property type="entry name" value="TetR_N"/>
    <property type="match status" value="1"/>
</dbReference>
<dbReference type="PANTHER" id="PTHR30328:SF54">
    <property type="entry name" value="HTH-TYPE TRANSCRIPTIONAL REPRESSOR SCO4008"/>
    <property type="match status" value="1"/>
</dbReference>
<protein>
    <submittedName>
        <fullName evidence="3">HTH-type transcriptional regulator RutR</fullName>
    </submittedName>
</protein>
<accession>A0A644UB99</accession>
<dbReference type="SUPFAM" id="SSF46689">
    <property type="entry name" value="Homeodomain-like"/>
    <property type="match status" value="1"/>
</dbReference>
<proteinExistence type="predicted"/>
<reference evidence="3" key="1">
    <citation type="submission" date="2019-08" db="EMBL/GenBank/DDBJ databases">
        <authorList>
            <person name="Kucharzyk K."/>
            <person name="Murdoch R.W."/>
            <person name="Higgins S."/>
            <person name="Loffler F."/>
        </authorList>
    </citation>
    <scope>NUCLEOTIDE SEQUENCE</scope>
</reference>
<gene>
    <name evidence="3" type="primary">rutR_1</name>
    <name evidence="3" type="ORF">SDC9_21935</name>
</gene>
<dbReference type="InterPro" id="IPR009057">
    <property type="entry name" value="Homeodomain-like_sf"/>
</dbReference>
<feature type="domain" description="HTH tetR-type" evidence="2">
    <location>
        <begin position="6"/>
        <end position="66"/>
    </location>
</feature>
<dbReference type="InterPro" id="IPR050109">
    <property type="entry name" value="HTH-type_TetR-like_transc_reg"/>
</dbReference>
<dbReference type="InterPro" id="IPR036271">
    <property type="entry name" value="Tet_transcr_reg_TetR-rel_C_sf"/>
</dbReference>
<evidence type="ECO:0000259" key="2">
    <source>
        <dbReference type="PROSITE" id="PS50977"/>
    </source>
</evidence>
<dbReference type="AlphaFoldDB" id="A0A644UB99"/>
<evidence type="ECO:0000313" key="3">
    <source>
        <dbReference type="EMBL" id="MPL76090.1"/>
    </source>
</evidence>
<dbReference type="Gene3D" id="1.10.357.10">
    <property type="entry name" value="Tetracycline Repressor, domain 2"/>
    <property type="match status" value="1"/>
</dbReference>
<dbReference type="GO" id="GO:0003677">
    <property type="term" value="F:DNA binding"/>
    <property type="evidence" value="ECO:0007669"/>
    <property type="project" value="UniProtKB-KW"/>
</dbReference>
<dbReference type="PROSITE" id="PS50977">
    <property type="entry name" value="HTH_TETR_2"/>
    <property type="match status" value="1"/>
</dbReference>
<dbReference type="SUPFAM" id="SSF48498">
    <property type="entry name" value="Tetracyclin repressor-like, C-terminal domain"/>
    <property type="match status" value="1"/>
</dbReference>
<comment type="caution">
    <text evidence="3">The sequence shown here is derived from an EMBL/GenBank/DDBJ whole genome shotgun (WGS) entry which is preliminary data.</text>
</comment>
<dbReference type="PRINTS" id="PR00455">
    <property type="entry name" value="HTHTETR"/>
</dbReference>
<dbReference type="PANTHER" id="PTHR30328">
    <property type="entry name" value="TRANSCRIPTIONAL REPRESSOR"/>
    <property type="match status" value="1"/>
</dbReference>
<organism evidence="3">
    <name type="scientific">bioreactor metagenome</name>
    <dbReference type="NCBI Taxonomy" id="1076179"/>
    <lineage>
        <taxon>unclassified sequences</taxon>
        <taxon>metagenomes</taxon>
        <taxon>ecological metagenomes</taxon>
    </lineage>
</organism>
<dbReference type="InterPro" id="IPR001647">
    <property type="entry name" value="HTH_TetR"/>
</dbReference>
<evidence type="ECO:0000256" key="1">
    <source>
        <dbReference type="ARBA" id="ARBA00023125"/>
    </source>
</evidence>
<name>A0A644UB99_9ZZZZ</name>
<dbReference type="EMBL" id="VSSQ01000094">
    <property type="protein sequence ID" value="MPL76090.1"/>
    <property type="molecule type" value="Genomic_DNA"/>
</dbReference>
<sequence length="203" mass="23446">MTELDSNTEKLIFRAARKIFTMKGYDGARMQEIADEAGINKALLHYYFRSKDKLFEGVFRDVFRTFFPGIKSILVTDRPIDEKIKLLVNQYLDILSGNPDVAGFIFHELRMNPQRLAGNIRDIVIDAREIRQMIQTEVEKGAIRPVRMEHLIANLISMTVFPFISKPVLMSLTGMDEPQFAQFIEERRKIIPEIIIQSIKPTA</sequence>